<accession>A0A9X1KZ32</accession>
<evidence type="ECO:0000313" key="2">
    <source>
        <dbReference type="EMBL" id="MCA6075462.1"/>
    </source>
</evidence>
<protein>
    <submittedName>
        <fullName evidence="3">Uncharacterized protein</fullName>
    </submittedName>
</protein>
<sequence>MLLSEFFTYCQWLFYLLLELLVVRFVVNRIDINPQKILQTRDRFYHWSISCLG</sequence>
<dbReference type="AlphaFoldDB" id="A0A9X1KZ32"/>
<evidence type="ECO:0000313" key="3">
    <source>
        <dbReference type="EMBL" id="MCA6076639.1"/>
    </source>
</evidence>
<proteinExistence type="predicted"/>
<keyword evidence="1" id="KW-1133">Transmembrane helix</keyword>
<keyword evidence="5" id="KW-1185">Reference proteome</keyword>
<feature type="transmembrane region" description="Helical" evidence="1">
    <location>
        <begin position="6"/>
        <end position="27"/>
    </location>
</feature>
<dbReference type="RefSeq" id="WP_225698562.1">
    <property type="nucleotide sequence ID" value="NZ_JAIXNE010000002.1"/>
</dbReference>
<evidence type="ECO:0000256" key="1">
    <source>
        <dbReference type="SAM" id="Phobius"/>
    </source>
</evidence>
<keyword evidence="1" id="KW-0812">Transmembrane</keyword>
<evidence type="ECO:0000313" key="4">
    <source>
        <dbReference type="EMBL" id="MCA6077767.1"/>
    </source>
</evidence>
<evidence type="ECO:0000313" key="5">
    <source>
        <dbReference type="Proteomes" id="UP001139409"/>
    </source>
</evidence>
<dbReference type="EMBL" id="JAIXNE010000003">
    <property type="protein sequence ID" value="MCA6076639.1"/>
    <property type="molecule type" value="Genomic_DNA"/>
</dbReference>
<keyword evidence="1" id="KW-0472">Membrane</keyword>
<dbReference type="EMBL" id="JAIXNE010000004">
    <property type="protein sequence ID" value="MCA6077767.1"/>
    <property type="molecule type" value="Genomic_DNA"/>
</dbReference>
<gene>
    <name evidence="2" type="ORF">LDX50_11325</name>
    <name evidence="3" type="ORF">LDX50_17295</name>
    <name evidence="4" type="ORF">LDX50_23015</name>
</gene>
<comment type="caution">
    <text evidence="3">The sequence shown here is derived from an EMBL/GenBank/DDBJ whole genome shotgun (WGS) entry which is preliminary data.</text>
</comment>
<reference evidence="3" key="1">
    <citation type="submission" date="2021-09" db="EMBL/GenBank/DDBJ databases">
        <title>Fulvivirga sp. isolated from coastal sediment.</title>
        <authorList>
            <person name="Yu H."/>
        </authorList>
    </citation>
    <scope>NUCLEOTIDE SEQUENCE</scope>
    <source>
        <strain evidence="3">1062</strain>
    </source>
</reference>
<name>A0A9X1KZ32_9BACT</name>
<dbReference type="EMBL" id="JAIXNE010000002">
    <property type="protein sequence ID" value="MCA6075462.1"/>
    <property type="molecule type" value="Genomic_DNA"/>
</dbReference>
<dbReference type="Proteomes" id="UP001139409">
    <property type="component" value="Unassembled WGS sequence"/>
</dbReference>
<organism evidence="3 5">
    <name type="scientific">Fulvivirga sedimenti</name>
    <dbReference type="NCBI Taxonomy" id="2879465"/>
    <lineage>
        <taxon>Bacteria</taxon>
        <taxon>Pseudomonadati</taxon>
        <taxon>Bacteroidota</taxon>
        <taxon>Cytophagia</taxon>
        <taxon>Cytophagales</taxon>
        <taxon>Fulvivirgaceae</taxon>
        <taxon>Fulvivirga</taxon>
    </lineage>
</organism>